<name>A0ABM9BPJ9_9BACL</name>
<keyword evidence="1" id="KW-0378">Hydrolase</keyword>
<dbReference type="GO" id="GO:0050308">
    <property type="term" value="F:sugar-phosphatase activity"/>
    <property type="evidence" value="ECO:0007669"/>
    <property type="project" value="UniProtKB-EC"/>
</dbReference>
<comment type="caution">
    <text evidence="1">The sequence shown here is derived from an EMBL/GenBank/DDBJ whole genome shotgun (WGS) entry which is preliminary data.</text>
</comment>
<keyword evidence="2" id="KW-1185">Reference proteome</keyword>
<dbReference type="InterPro" id="IPR006379">
    <property type="entry name" value="HAD-SF_hydro_IIB"/>
</dbReference>
<dbReference type="EMBL" id="CAKMMG010000001">
    <property type="protein sequence ID" value="CAH1190463.1"/>
    <property type="molecule type" value="Genomic_DNA"/>
</dbReference>
<sequence>MARQAYITDLDGTLLTSEQKLTDYTIQVITAAMEQGAIISFSTARGFISAASVVSEIAWKYPLILYNGALIYDGMSGTVIDGYWLDCFISKEIISIGRQLGGITPFYFSLDDNDRERVLHEPLKREGDVVFFNSRPGDKRFREVDKLECPAGHRTLIITYIGLLEELQPIHQAVQHRFGDKLQIHFMKDLYIKDHYFLEFSHPQGNKSEGLKLWAQHIGLEPQDITVFGDHLNDLGLFAAAGTRIAVQNAQQEIKALAHQVIASNNEDGVARFLEKTLMYKKERIPGE</sequence>
<evidence type="ECO:0000313" key="1">
    <source>
        <dbReference type="EMBL" id="CAH1190463.1"/>
    </source>
</evidence>
<dbReference type="NCBIfam" id="TIGR01484">
    <property type="entry name" value="HAD-SF-IIB"/>
    <property type="match status" value="1"/>
</dbReference>
<dbReference type="Gene3D" id="3.40.50.1000">
    <property type="entry name" value="HAD superfamily/HAD-like"/>
    <property type="match status" value="1"/>
</dbReference>
<dbReference type="PANTHER" id="PTHR10000:SF8">
    <property type="entry name" value="HAD SUPERFAMILY HYDROLASE-LIKE, TYPE 3"/>
    <property type="match status" value="1"/>
</dbReference>
<dbReference type="PANTHER" id="PTHR10000">
    <property type="entry name" value="PHOSPHOSERINE PHOSPHATASE"/>
    <property type="match status" value="1"/>
</dbReference>
<dbReference type="Proteomes" id="UP000838324">
    <property type="component" value="Unassembled WGS sequence"/>
</dbReference>
<dbReference type="InterPro" id="IPR036412">
    <property type="entry name" value="HAD-like_sf"/>
</dbReference>
<dbReference type="InterPro" id="IPR023214">
    <property type="entry name" value="HAD_sf"/>
</dbReference>
<proteinExistence type="predicted"/>
<dbReference type="SUPFAM" id="SSF56784">
    <property type="entry name" value="HAD-like"/>
    <property type="match status" value="1"/>
</dbReference>
<dbReference type="RefSeq" id="WP_236328671.1">
    <property type="nucleotide sequence ID" value="NZ_CAKMMG010000001.1"/>
</dbReference>
<gene>
    <name evidence="1" type="primary">yidA_1</name>
    <name evidence="1" type="ORF">PAECIP111892_00201</name>
</gene>
<evidence type="ECO:0000313" key="2">
    <source>
        <dbReference type="Proteomes" id="UP000838324"/>
    </source>
</evidence>
<dbReference type="Gene3D" id="3.30.1240.10">
    <property type="match status" value="1"/>
</dbReference>
<accession>A0ABM9BPJ9</accession>
<dbReference type="EC" id="3.1.3.23" evidence="1"/>
<dbReference type="Pfam" id="PF08282">
    <property type="entry name" value="Hydrolase_3"/>
    <property type="match status" value="1"/>
</dbReference>
<protein>
    <submittedName>
        <fullName evidence="1">Sugar phosphatase YidA</fullName>
        <ecNumber evidence="1">3.1.3.23</ecNumber>
    </submittedName>
</protein>
<organism evidence="1 2">
    <name type="scientific">Paenibacillus auburnensis</name>
    <dbReference type="NCBI Taxonomy" id="2905649"/>
    <lineage>
        <taxon>Bacteria</taxon>
        <taxon>Bacillati</taxon>
        <taxon>Bacillota</taxon>
        <taxon>Bacilli</taxon>
        <taxon>Bacillales</taxon>
        <taxon>Paenibacillaceae</taxon>
        <taxon>Paenibacillus</taxon>
    </lineage>
</organism>
<reference evidence="1" key="1">
    <citation type="submission" date="2022-01" db="EMBL/GenBank/DDBJ databases">
        <authorList>
            <person name="Criscuolo A."/>
        </authorList>
    </citation>
    <scope>NUCLEOTIDE SEQUENCE</scope>
    <source>
        <strain evidence="1">CIP111892</strain>
    </source>
</reference>